<sequence>MTATKIIKDKFPKLFQGTGKLKSNEPHLFIDPTVVPVAQKHRRLPFRIRDKVEEELKKLEQNDIIERETTPISTVSPIVVVPKPINGRAIRVVKLEIKTC</sequence>
<dbReference type="InterPro" id="IPR043502">
    <property type="entry name" value="DNA/RNA_pol_sf"/>
</dbReference>
<name>A0AAW1JEM0_POPJA</name>
<dbReference type="Gene3D" id="3.10.10.10">
    <property type="entry name" value="HIV Type 1 Reverse Transcriptase, subunit A, domain 1"/>
    <property type="match status" value="1"/>
</dbReference>
<accession>A0AAW1JEM0</accession>
<reference evidence="1 2" key="1">
    <citation type="journal article" date="2024" name="BMC Genomics">
        <title>De novo assembly and annotation of Popillia japonica's genome with initial clues to its potential as an invasive pest.</title>
        <authorList>
            <person name="Cucini C."/>
            <person name="Boschi S."/>
            <person name="Funari R."/>
            <person name="Cardaioli E."/>
            <person name="Iannotti N."/>
            <person name="Marturano G."/>
            <person name="Paoli F."/>
            <person name="Bruttini M."/>
            <person name="Carapelli A."/>
            <person name="Frati F."/>
            <person name="Nardi F."/>
        </authorList>
    </citation>
    <scope>NUCLEOTIDE SEQUENCE [LARGE SCALE GENOMIC DNA]</scope>
    <source>
        <strain evidence="1">DMR45628</strain>
    </source>
</reference>
<evidence type="ECO:0000313" key="2">
    <source>
        <dbReference type="Proteomes" id="UP001458880"/>
    </source>
</evidence>
<dbReference type="GO" id="GO:0071897">
    <property type="term" value="P:DNA biosynthetic process"/>
    <property type="evidence" value="ECO:0007669"/>
    <property type="project" value="UniProtKB-ARBA"/>
</dbReference>
<proteinExistence type="predicted"/>
<evidence type="ECO:0000313" key="1">
    <source>
        <dbReference type="EMBL" id="KAK9701877.1"/>
    </source>
</evidence>
<comment type="caution">
    <text evidence="1">The sequence shown here is derived from an EMBL/GenBank/DDBJ whole genome shotgun (WGS) entry which is preliminary data.</text>
</comment>
<protein>
    <submittedName>
        <fullName evidence="1">Uncharacterized protein</fullName>
    </submittedName>
</protein>
<dbReference type="PANTHER" id="PTHR37984:SF11">
    <property type="entry name" value="INTEGRASE CATALYTIC DOMAIN-CONTAINING PROTEIN"/>
    <property type="match status" value="1"/>
</dbReference>
<dbReference type="PANTHER" id="PTHR37984">
    <property type="entry name" value="PROTEIN CBG26694"/>
    <property type="match status" value="1"/>
</dbReference>
<gene>
    <name evidence="1" type="ORF">QE152_g30308</name>
</gene>
<dbReference type="EMBL" id="JASPKY010000405">
    <property type="protein sequence ID" value="KAK9701877.1"/>
    <property type="molecule type" value="Genomic_DNA"/>
</dbReference>
<dbReference type="Proteomes" id="UP001458880">
    <property type="component" value="Unassembled WGS sequence"/>
</dbReference>
<dbReference type="InterPro" id="IPR050951">
    <property type="entry name" value="Retrovirus_Pol_polyprotein"/>
</dbReference>
<keyword evidence="2" id="KW-1185">Reference proteome</keyword>
<dbReference type="SUPFAM" id="SSF56672">
    <property type="entry name" value="DNA/RNA polymerases"/>
    <property type="match status" value="1"/>
</dbReference>
<dbReference type="AlphaFoldDB" id="A0AAW1JEM0"/>
<organism evidence="1 2">
    <name type="scientific">Popillia japonica</name>
    <name type="common">Japanese beetle</name>
    <dbReference type="NCBI Taxonomy" id="7064"/>
    <lineage>
        <taxon>Eukaryota</taxon>
        <taxon>Metazoa</taxon>
        <taxon>Ecdysozoa</taxon>
        <taxon>Arthropoda</taxon>
        <taxon>Hexapoda</taxon>
        <taxon>Insecta</taxon>
        <taxon>Pterygota</taxon>
        <taxon>Neoptera</taxon>
        <taxon>Endopterygota</taxon>
        <taxon>Coleoptera</taxon>
        <taxon>Polyphaga</taxon>
        <taxon>Scarabaeiformia</taxon>
        <taxon>Scarabaeidae</taxon>
        <taxon>Rutelinae</taxon>
        <taxon>Popillia</taxon>
    </lineage>
</organism>